<dbReference type="InterPro" id="IPR025714">
    <property type="entry name" value="Methyltranfer_dom"/>
</dbReference>
<dbReference type="EMBL" id="BDSP01000271">
    <property type="protein sequence ID" value="GAX28248.1"/>
    <property type="molecule type" value="Genomic_DNA"/>
</dbReference>
<proteinExistence type="predicted"/>
<protein>
    <recommendedName>
        <fullName evidence="2">Methyltransferase domain-containing protein</fullName>
    </recommendedName>
</protein>
<dbReference type="OrthoDB" id="192115at2759"/>
<accession>A0A1Z5KQN6</accession>
<evidence type="ECO:0000259" key="2">
    <source>
        <dbReference type="Pfam" id="PF13679"/>
    </source>
</evidence>
<reference evidence="3 4" key="1">
    <citation type="journal article" date="2015" name="Plant Cell">
        <title>Oil accumulation by the oleaginous diatom Fistulifera solaris as revealed by the genome and transcriptome.</title>
        <authorList>
            <person name="Tanaka T."/>
            <person name="Maeda Y."/>
            <person name="Veluchamy A."/>
            <person name="Tanaka M."/>
            <person name="Abida H."/>
            <person name="Marechal E."/>
            <person name="Bowler C."/>
            <person name="Muto M."/>
            <person name="Sunaga Y."/>
            <person name="Tanaka M."/>
            <person name="Yoshino T."/>
            <person name="Taniguchi T."/>
            <person name="Fukuda Y."/>
            <person name="Nemoto M."/>
            <person name="Matsumoto M."/>
            <person name="Wong P.S."/>
            <person name="Aburatani S."/>
            <person name="Fujibuchi W."/>
        </authorList>
    </citation>
    <scope>NUCLEOTIDE SEQUENCE [LARGE SCALE GENOMIC DNA]</scope>
    <source>
        <strain evidence="3 4">JPCC DA0580</strain>
    </source>
</reference>
<dbReference type="InParanoid" id="A0A1Z5KQN6"/>
<evidence type="ECO:0000313" key="3">
    <source>
        <dbReference type="EMBL" id="GAX28248.1"/>
    </source>
</evidence>
<dbReference type="InterPro" id="IPR029063">
    <property type="entry name" value="SAM-dependent_MTases_sf"/>
</dbReference>
<dbReference type="Pfam" id="PF13679">
    <property type="entry name" value="Methyltransf_32"/>
    <property type="match status" value="1"/>
</dbReference>
<sequence length="748" mass="84243">MRPTYLSLLSLIFLEARKVVDCFVVSKSPWVSSSSTTKRSLLSQHVANHIPSIHPASLVSTAENDDTYTSFEERLLQYLARNETETVLIVEGSVVAKRSLGKQLVFVDLQLTNVFNDDSLSLSEDGLLCHALLKQENYLLYNSIQDTTASCYSFYEGYRICLLPGTLVRVTGTAAPTRNPGKAVLLLRSIQILQLPRQLQHITTLLQQCHKGHLPLEDIAAACGNWSASVLQERFQEIIATMTQSQYPLDRVEIAALWQPLAQEAYDLLITEPMQPQQNHYSSRKKSFVLPVAPSEWRKAQYLLKKELSPMLSYTGWVKNRQRFQDNITVVTLCREDDGTTETNEERLSCVLHPDVLQNDASVYSNLLAVGAHVQVQGVYMNQDNERAANTFVVQHIRLLQSSHRPETIRYLLELMAHLNSIDLEEAAHALQMSYSEAITMMQSLDATERQWKANQLSIQLQHQSNVSRAPRLHLEHKSLQILERYRSIAQKYPVQPMERNDDPMSTFLRMGVPGSRWMSQKKPQLEWMCQQIRSVLESHPEYGQRKLRILDIGGGQGFLANALGGIIDPYIEQIHVVDICARAVRNGASRARRLGAPVVFEVADASRTLDTISADVVVALHACGHLSDVALAHAVQRQAGFVIVPCCFNSNPHLTIPSQEEETTVEEWLGIPAVDWSALKKLAEVQSDIALARQAMELICAIRAEAVQNHWMKSPNKNSKARIEVAIRQFPIEYSTRNTVLVGSFVR</sequence>
<feature type="chain" id="PRO_5012848661" description="Methyltransferase domain-containing protein" evidence="1">
    <location>
        <begin position="23"/>
        <end position="748"/>
    </location>
</feature>
<dbReference type="GO" id="GO:0005737">
    <property type="term" value="C:cytoplasm"/>
    <property type="evidence" value="ECO:0007669"/>
    <property type="project" value="TreeGrafter"/>
</dbReference>
<dbReference type="PANTHER" id="PTHR13369:SF0">
    <property type="entry name" value="GLUTATHIONE S-TRANSFERASE C-TERMINAL DOMAIN-CONTAINING PROTEIN"/>
    <property type="match status" value="1"/>
</dbReference>
<dbReference type="SUPFAM" id="SSF53335">
    <property type="entry name" value="S-adenosyl-L-methionine-dependent methyltransferases"/>
    <property type="match status" value="1"/>
</dbReference>
<keyword evidence="4" id="KW-1185">Reference proteome</keyword>
<feature type="signal peptide" evidence="1">
    <location>
        <begin position="1"/>
        <end position="22"/>
    </location>
</feature>
<evidence type="ECO:0000313" key="4">
    <source>
        <dbReference type="Proteomes" id="UP000198406"/>
    </source>
</evidence>
<comment type="caution">
    <text evidence="3">The sequence shown here is derived from an EMBL/GenBank/DDBJ whole genome shotgun (WGS) entry which is preliminary data.</text>
</comment>
<organism evidence="3 4">
    <name type="scientific">Fistulifera solaris</name>
    <name type="common">Oleaginous diatom</name>
    <dbReference type="NCBI Taxonomy" id="1519565"/>
    <lineage>
        <taxon>Eukaryota</taxon>
        <taxon>Sar</taxon>
        <taxon>Stramenopiles</taxon>
        <taxon>Ochrophyta</taxon>
        <taxon>Bacillariophyta</taxon>
        <taxon>Bacillariophyceae</taxon>
        <taxon>Bacillariophycidae</taxon>
        <taxon>Naviculales</taxon>
        <taxon>Naviculaceae</taxon>
        <taxon>Fistulifera</taxon>
    </lineage>
</organism>
<dbReference type="PANTHER" id="PTHR13369">
    <property type="match status" value="1"/>
</dbReference>
<gene>
    <name evidence="3" type="ORF">FisN_27Hh102</name>
</gene>
<dbReference type="Proteomes" id="UP000198406">
    <property type="component" value="Unassembled WGS sequence"/>
</dbReference>
<evidence type="ECO:0000256" key="1">
    <source>
        <dbReference type="SAM" id="SignalP"/>
    </source>
</evidence>
<feature type="domain" description="Methyltransferase" evidence="2">
    <location>
        <begin position="522"/>
        <end position="650"/>
    </location>
</feature>
<dbReference type="AlphaFoldDB" id="A0A1Z5KQN6"/>
<name>A0A1Z5KQN6_FISSO</name>
<keyword evidence="1" id="KW-0732">Signal</keyword>
<dbReference type="Gene3D" id="3.40.50.150">
    <property type="entry name" value="Vaccinia Virus protein VP39"/>
    <property type="match status" value="1"/>
</dbReference>
<dbReference type="CDD" id="cd02440">
    <property type="entry name" value="AdoMet_MTases"/>
    <property type="match status" value="1"/>
</dbReference>